<reference evidence="5" key="1">
    <citation type="submission" date="2022-12" db="EMBL/GenBank/DDBJ databases">
        <authorList>
            <person name="Brejova B."/>
        </authorList>
    </citation>
    <scope>NUCLEOTIDE SEQUENCE</scope>
</reference>
<dbReference type="Gene3D" id="1.20.58.1100">
    <property type="match status" value="1"/>
</dbReference>
<organism evidence="5 6">
    <name type="scientific">Candida verbasci</name>
    <dbReference type="NCBI Taxonomy" id="1227364"/>
    <lineage>
        <taxon>Eukaryota</taxon>
        <taxon>Fungi</taxon>
        <taxon>Dikarya</taxon>
        <taxon>Ascomycota</taxon>
        <taxon>Saccharomycotina</taxon>
        <taxon>Pichiomycetes</taxon>
        <taxon>Debaryomycetaceae</taxon>
        <taxon>Candida/Lodderomyces clade</taxon>
        <taxon>Candida</taxon>
    </lineage>
</organism>
<protein>
    <recommendedName>
        <fullName evidence="7">C2 domain-containing protein</fullName>
    </recommendedName>
</protein>
<dbReference type="Gene3D" id="1.10.357.50">
    <property type="match status" value="1"/>
</dbReference>
<feature type="domain" description="MHD2" evidence="4">
    <location>
        <begin position="973"/>
        <end position="1105"/>
    </location>
</feature>
<feature type="compositionally biased region" description="Polar residues" evidence="1">
    <location>
        <begin position="1132"/>
        <end position="1142"/>
    </location>
</feature>
<dbReference type="InterPro" id="IPR014770">
    <property type="entry name" value="Munc13_1"/>
</dbReference>
<dbReference type="AlphaFoldDB" id="A0A9W4TY82"/>
<dbReference type="SUPFAM" id="SSF49562">
    <property type="entry name" value="C2 domain (Calcium/lipid-binding domain, CaLB)"/>
    <property type="match status" value="1"/>
</dbReference>
<dbReference type="InterPro" id="IPR000008">
    <property type="entry name" value="C2_dom"/>
</dbReference>
<dbReference type="Gene3D" id="2.60.40.150">
    <property type="entry name" value="C2 domain"/>
    <property type="match status" value="1"/>
</dbReference>
<accession>A0A9W4TY82</accession>
<comment type="caution">
    <text evidence="5">The sequence shown here is derived from an EMBL/GenBank/DDBJ whole genome shotgun (WGS) entry which is preliminary data.</text>
</comment>
<dbReference type="PANTHER" id="PTHR47263">
    <property type="entry name" value="ADENYLATE CYCLASE ACTIVATION PROTEIN GIT1"/>
    <property type="match status" value="1"/>
</dbReference>
<evidence type="ECO:0000259" key="3">
    <source>
        <dbReference type="PROSITE" id="PS51258"/>
    </source>
</evidence>
<keyword evidence="6" id="KW-1185">Reference proteome</keyword>
<evidence type="ECO:0000313" key="6">
    <source>
        <dbReference type="Proteomes" id="UP001152885"/>
    </source>
</evidence>
<feature type="region of interest" description="Disordered" evidence="1">
    <location>
        <begin position="1132"/>
        <end position="1155"/>
    </location>
</feature>
<dbReference type="Proteomes" id="UP001152885">
    <property type="component" value="Unassembled WGS sequence"/>
</dbReference>
<dbReference type="Pfam" id="PF00168">
    <property type="entry name" value="C2"/>
    <property type="match status" value="1"/>
</dbReference>
<dbReference type="InterPro" id="IPR035892">
    <property type="entry name" value="C2_domain_sf"/>
</dbReference>
<proteinExistence type="predicted"/>
<sequence>MSSKNDLQTRPYQHKRLASSTSTSILLNGSNTCLKTNLSDVDKSDLYKNLLKIILLEYSNEARFRTPIIENTTTNKPRFSMLLDSNLPNYVLKELKIRLQKVMFDEVIDKNFRRTLLRLFSQLPSTGSEYQNMDFIITKFASFANLELKNIGITDDEEIKKNTFKQTISFIDYLIEIVKSKKDYDNNIITKLNERKKNFESNRKQETSNGNNKYLPKSYRVADLNPNLVKLFKQLFKVDDVQLQLDVFKYKDTALAKPFHKDIKDLESISSSNRPKFQSEDTFNSWIERQKAISQQCINRYKIPAEVQLLPLPPKQDDFYILPNNLRNEYLKFVCMLVELEDDIKDLSKPFLNKSSQDFFEIVNRVWHVDYPTRVVALYLAGLNCEALSNDKVVDIDTTEKLFNYCRTIINRHMDYENKHLWSIEDQDLFVDLLIDTYNQVMYSIKEQVNNIFEKPSFKNLLMFLGILEQDALFTKIEETNIPKKWESKLEKTVLKAANKRYTSYFDELPRDNTSNILHILNICDTLVDDIKKLQKRYKNPLLGFLNVAKVVASLTTGRFAKDCETILIHIHGNYRQRDEKIPYSDGLEIYKSLNEIRDIFLQVSSKGSKFEFDIEKFFFNYLEDWVLESDEKILNIVKEALKRDDYKPINEEMHSQAILDIFTIIKQYLITLKKINWQNDYQLAKAYTILLQSISNGALFYSEQITNKLIKDLEPDIEPETKKNWIEEVKNVVTKRSEPKVVYNFQAETCIALNNISAMMNNLTKLEEWVDPESISKTIERLDVNAHKKYLSHVFAIRIIRGENIRASKDSAFGRISPYVTLSDRKKLIGKTRTIYQSSDPDYDEEFEIKISPNSSLDLSLLVWDERFGQHQVCGRAFLDLDPFKFNNDGKPQEIILDLDLQGKLIIEVALESETLDAMFVLGRAYRSLHRARERSIKLIVEKFTGFIQQCFSKFNLKKVCSKGSPSREEFEESIENLCDYLNMNLSVLKEFLTDENFMKVMVETWKIIVISADELVLPKLSKAKFSDSSWQLSIKFANVLGFESELKGIEIETVLGWLNLLSNFFHNEGNGPPMEELKIEQYQSLLLIPALYDQDDDYLIDEVEKLSPAYLQMLNHRNYKTKRSNVSISRSKTIQESATSRARKKAEKELKEARHDPIMSQNFKEDIILRILITRNRKDFVCRRIEQRNKLAQSISAERTAREAAEKRKF</sequence>
<feature type="domain" description="C2" evidence="2">
    <location>
        <begin position="772"/>
        <end position="896"/>
    </location>
</feature>
<evidence type="ECO:0000313" key="5">
    <source>
        <dbReference type="EMBL" id="CAI5758750.1"/>
    </source>
</evidence>
<name>A0A9W4TY82_9ASCO</name>
<dbReference type="PANTHER" id="PTHR47263:SF1">
    <property type="entry name" value="C2 DOMAIN PROTEIN (AFU_ORTHOLOGUE AFUA_7G02350)"/>
    <property type="match status" value="1"/>
</dbReference>
<evidence type="ECO:0008006" key="7">
    <source>
        <dbReference type="Google" id="ProtNLM"/>
    </source>
</evidence>
<feature type="domain" description="MHD1" evidence="3">
    <location>
        <begin position="588"/>
        <end position="706"/>
    </location>
</feature>
<dbReference type="PROSITE" id="PS51259">
    <property type="entry name" value="MHD2"/>
    <property type="match status" value="1"/>
</dbReference>
<dbReference type="EMBL" id="CANTUO010000003">
    <property type="protein sequence ID" value="CAI5758750.1"/>
    <property type="molecule type" value="Genomic_DNA"/>
</dbReference>
<evidence type="ECO:0000259" key="4">
    <source>
        <dbReference type="PROSITE" id="PS51259"/>
    </source>
</evidence>
<evidence type="ECO:0000256" key="1">
    <source>
        <dbReference type="SAM" id="MobiDB-lite"/>
    </source>
</evidence>
<dbReference type="InterPro" id="IPR052811">
    <property type="entry name" value="Glucose_resp_signaling"/>
</dbReference>
<dbReference type="CDD" id="cd04043">
    <property type="entry name" value="C2_Munc13_fungal"/>
    <property type="match status" value="1"/>
</dbReference>
<dbReference type="InterPro" id="IPR014772">
    <property type="entry name" value="Munc13_dom-2"/>
</dbReference>
<dbReference type="PROSITE" id="PS50004">
    <property type="entry name" value="C2"/>
    <property type="match status" value="1"/>
</dbReference>
<dbReference type="SMART" id="SM00239">
    <property type="entry name" value="C2"/>
    <property type="match status" value="1"/>
</dbReference>
<dbReference type="OrthoDB" id="2015333at2759"/>
<gene>
    <name evidence="5" type="ORF">CANVERA_P3262</name>
</gene>
<evidence type="ECO:0000259" key="2">
    <source>
        <dbReference type="PROSITE" id="PS50004"/>
    </source>
</evidence>
<dbReference type="PROSITE" id="PS51258">
    <property type="entry name" value="MHD1"/>
    <property type="match status" value="1"/>
</dbReference>